<evidence type="ECO:0000313" key="9">
    <source>
        <dbReference type="Proteomes" id="UP000215199"/>
    </source>
</evidence>
<dbReference type="InterPro" id="IPR011249">
    <property type="entry name" value="Metalloenz_LuxS/M16"/>
</dbReference>
<organism evidence="8 9">
    <name type="scientific">Amycolatopsis vastitatis</name>
    <dbReference type="NCBI Taxonomy" id="1905142"/>
    <lineage>
        <taxon>Bacteria</taxon>
        <taxon>Bacillati</taxon>
        <taxon>Actinomycetota</taxon>
        <taxon>Actinomycetes</taxon>
        <taxon>Pseudonocardiales</taxon>
        <taxon>Pseudonocardiaceae</taxon>
        <taxon>Amycolatopsis</taxon>
    </lineage>
</organism>
<comment type="similarity">
    <text evidence="1">Belongs to the peptidase M16 family.</text>
</comment>
<comment type="caution">
    <text evidence="8">The sequence shown here is derived from an EMBL/GenBank/DDBJ whole genome shotgun (WGS) entry which is preliminary data.</text>
</comment>
<keyword evidence="2" id="KW-0645">Protease</keyword>
<dbReference type="InterPro" id="IPR050626">
    <property type="entry name" value="Peptidase_M16"/>
</dbReference>
<evidence type="ECO:0000256" key="5">
    <source>
        <dbReference type="ARBA" id="ARBA00023049"/>
    </source>
</evidence>
<dbReference type="GO" id="GO:0006508">
    <property type="term" value="P:proteolysis"/>
    <property type="evidence" value="ECO:0007669"/>
    <property type="project" value="UniProtKB-KW"/>
</dbReference>
<keyword evidence="9" id="KW-1185">Reference proteome</keyword>
<dbReference type="InterPro" id="IPR011765">
    <property type="entry name" value="Pept_M16_N"/>
</dbReference>
<protein>
    <submittedName>
        <fullName evidence="8">Peptidase M16</fullName>
    </submittedName>
</protein>
<evidence type="ECO:0000256" key="3">
    <source>
        <dbReference type="ARBA" id="ARBA00022801"/>
    </source>
</evidence>
<gene>
    <name evidence="8" type="ORF">CF165_13020</name>
</gene>
<evidence type="ECO:0000259" key="6">
    <source>
        <dbReference type="Pfam" id="PF00675"/>
    </source>
</evidence>
<evidence type="ECO:0000256" key="1">
    <source>
        <dbReference type="ARBA" id="ARBA00007261"/>
    </source>
</evidence>
<evidence type="ECO:0000259" key="7">
    <source>
        <dbReference type="Pfam" id="PF05193"/>
    </source>
</evidence>
<feature type="domain" description="Peptidase M16 N-terminal" evidence="6">
    <location>
        <begin position="20"/>
        <end position="140"/>
    </location>
</feature>
<keyword evidence="3" id="KW-0378">Hydrolase</keyword>
<dbReference type="EMBL" id="NMUL01000010">
    <property type="protein sequence ID" value="OXM68556.1"/>
    <property type="molecule type" value="Genomic_DNA"/>
</dbReference>
<dbReference type="Proteomes" id="UP000215199">
    <property type="component" value="Unassembled WGS sequence"/>
</dbReference>
<evidence type="ECO:0000313" key="8">
    <source>
        <dbReference type="EMBL" id="OXM68556.1"/>
    </source>
</evidence>
<dbReference type="PANTHER" id="PTHR43690:SF17">
    <property type="entry name" value="PROTEIN YHJJ"/>
    <property type="match status" value="1"/>
</dbReference>
<dbReference type="Gene3D" id="3.30.830.10">
    <property type="entry name" value="Metalloenzyme, LuxS/M16 peptidase-like"/>
    <property type="match status" value="2"/>
</dbReference>
<dbReference type="GO" id="GO:0046872">
    <property type="term" value="F:metal ion binding"/>
    <property type="evidence" value="ECO:0007669"/>
    <property type="project" value="InterPro"/>
</dbReference>
<feature type="domain" description="Peptidase M16 C-terminal" evidence="7">
    <location>
        <begin position="176"/>
        <end position="360"/>
    </location>
</feature>
<dbReference type="PANTHER" id="PTHR43690">
    <property type="entry name" value="NARDILYSIN"/>
    <property type="match status" value="1"/>
</dbReference>
<keyword evidence="5" id="KW-0482">Metalloprotease</keyword>
<name>A0A229TBB0_9PSEU</name>
<evidence type="ECO:0000256" key="2">
    <source>
        <dbReference type="ARBA" id="ARBA00022670"/>
    </source>
</evidence>
<dbReference type="InterPro" id="IPR007863">
    <property type="entry name" value="Peptidase_M16_C"/>
</dbReference>
<keyword evidence="4" id="KW-0862">Zinc</keyword>
<evidence type="ECO:0000256" key="4">
    <source>
        <dbReference type="ARBA" id="ARBA00022833"/>
    </source>
</evidence>
<dbReference type="Pfam" id="PF00675">
    <property type="entry name" value="Peptidase_M16"/>
    <property type="match status" value="1"/>
</dbReference>
<proteinExistence type="inferred from homology"/>
<dbReference type="SUPFAM" id="SSF63411">
    <property type="entry name" value="LuxS/MPP-like metallohydrolase"/>
    <property type="match status" value="2"/>
</dbReference>
<reference evidence="9" key="1">
    <citation type="submission" date="2017-07" db="EMBL/GenBank/DDBJ databases">
        <title>Comparative genome mining reveals phylogenetic distribution patterns of secondary metabolites in Amycolatopsis.</title>
        <authorList>
            <person name="Adamek M."/>
            <person name="Alanjary M."/>
            <person name="Sales-Ortells H."/>
            <person name="Goodfellow M."/>
            <person name="Bull A.T."/>
            <person name="Kalinowski J."/>
            <person name="Ziemert N."/>
        </authorList>
    </citation>
    <scope>NUCLEOTIDE SEQUENCE [LARGE SCALE GENOMIC DNA]</scope>
    <source>
        <strain evidence="9">H5</strain>
    </source>
</reference>
<dbReference type="Pfam" id="PF05193">
    <property type="entry name" value="Peptidase_M16_C"/>
    <property type="match status" value="1"/>
</dbReference>
<accession>A0A229TBB0</accession>
<dbReference type="GO" id="GO:0008237">
    <property type="term" value="F:metallopeptidase activity"/>
    <property type="evidence" value="ECO:0007669"/>
    <property type="project" value="UniProtKB-KW"/>
</dbReference>
<sequence length="430" mass="46030">MPEPLIGARLERFALPNGLRVVLAPDPAVPVAAVAVLYDVGIRSEPPGRTGFAHLFEHLMFQGSAKVPKLAHARYVQTSGGSFNGSTHLDYTVYHETLPGNALERGLFLEADRMRGPRITEANLRNQVDVVAEEINTNVTNRAYGGFPWLHLPPLLFDSFANTHDGYGSQVDLESATVAEAEAFFERYYAPANAVLCVAGGIDVGETVELVTRHFGDVPARAVPVRPDFAEPPLTGPRRGESHDRLAPLPAFAAGWRVPDPIGELDAYLAHHLLADLLAGGEPARLVRRLVTDENLVTDVSAGLGLMGDALAVRGPGAFVVSGFLPPGGDVDKVVRVVDEELARIAADGPDEDELTRLRTMARSRLLRELDPLIGRAKLLGVFEQQRGDAGLLAGLATRYASITADEIAAAAAALCGRHRALAEILPGRA</sequence>
<dbReference type="AlphaFoldDB" id="A0A229TBB0"/>
<dbReference type="OrthoDB" id="9811314at2"/>